<keyword evidence="3" id="KW-0804">Transcription</keyword>
<protein>
    <submittedName>
        <fullName evidence="5">Lrp/AsnC family transcriptional regulator</fullName>
    </submittedName>
</protein>
<dbReference type="GO" id="GO:0005829">
    <property type="term" value="C:cytosol"/>
    <property type="evidence" value="ECO:0007669"/>
    <property type="project" value="TreeGrafter"/>
</dbReference>
<keyword evidence="1" id="KW-0805">Transcription regulation</keyword>
<evidence type="ECO:0000313" key="6">
    <source>
        <dbReference type="Proteomes" id="UP000325255"/>
    </source>
</evidence>
<dbReference type="Gene3D" id="3.30.70.920">
    <property type="match status" value="1"/>
</dbReference>
<dbReference type="PRINTS" id="PR00033">
    <property type="entry name" value="HTHASNC"/>
</dbReference>
<dbReference type="SUPFAM" id="SSF54909">
    <property type="entry name" value="Dimeric alpha+beta barrel"/>
    <property type="match status" value="1"/>
</dbReference>
<name>A0A5M6ILZ6_9PROT</name>
<dbReference type="PROSITE" id="PS50956">
    <property type="entry name" value="HTH_ASNC_2"/>
    <property type="match status" value="1"/>
</dbReference>
<evidence type="ECO:0000313" key="5">
    <source>
        <dbReference type="EMBL" id="KAA5609232.1"/>
    </source>
</evidence>
<dbReference type="InterPro" id="IPR019888">
    <property type="entry name" value="Tscrpt_reg_AsnC-like"/>
</dbReference>
<accession>A0A5M6ILZ6</accession>
<dbReference type="InterPro" id="IPR000485">
    <property type="entry name" value="AsnC-type_HTH_dom"/>
</dbReference>
<dbReference type="InterPro" id="IPR019885">
    <property type="entry name" value="Tscrpt_reg_HTH_AsnC-type_CS"/>
</dbReference>
<keyword evidence="6" id="KW-1185">Reference proteome</keyword>
<dbReference type="SUPFAM" id="SSF46785">
    <property type="entry name" value="Winged helix' DNA-binding domain"/>
    <property type="match status" value="1"/>
</dbReference>
<proteinExistence type="predicted"/>
<dbReference type="PANTHER" id="PTHR30154">
    <property type="entry name" value="LEUCINE-RESPONSIVE REGULATORY PROTEIN"/>
    <property type="match status" value="1"/>
</dbReference>
<dbReference type="EMBL" id="VWPK01000056">
    <property type="protein sequence ID" value="KAA5609232.1"/>
    <property type="molecule type" value="Genomic_DNA"/>
</dbReference>
<dbReference type="Pfam" id="PF13412">
    <property type="entry name" value="HTH_24"/>
    <property type="match status" value="1"/>
</dbReference>
<dbReference type="Gene3D" id="1.10.10.10">
    <property type="entry name" value="Winged helix-like DNA-binding domain superfamily/Winged helix DNA-binding domain"/>
    <property type="match status" value="1"/>
</dbReference>
<evidence type="ECO:0000259" key="4">
    <source>
        <dbReference type="PROSITE" id="PS50956"/>
    </source>
</evidence>
<dbReference type="InterPro" id="IPR036390">
    <property type="entry name" value="WH_DNA-bd_sf"/>
</dbReference>
<sequence>MLDDRDRALLSRLQRDADVAVAELAEQVNLSPSACARRIARLRAEGYLTRLVARLDRRRMGLPTTVFVVVKTAQHSAEWLEQFRAALADVPEIIEAHRLTGNFDYILKIVLPNVEHYDAIYKKLIQRLPLFEVSAYISMETMKHDTPLPVTYG</sequence>
<comment type="caution">
    <text evidence="5">The sequence shown here is derived from an EMBL/GenBank/DDBJ whole genome shotgun (WGS) entry which is preliminary data.</text>
</comment>
<dbReference type="PANTHER" id="PTHR30154:SF34">
    <property type="entry name" value="TRANSCRIPTIONAL REGULATOR AZLB"/>
    <property type="match status" value="1"/>
</dbReference>
<evidence type="ECO:0000256" key="1">
    <source>
        <dbReference type="ARBA" id="ARBA00023015"/>
    </source>
</evidence>
<gene>
    <name evidence="5" type="ORF">F1189_25335</name>
</gene>
<reference evidence="5 6" key="1">
    <citation type="submission" date="2019-09" db="EMBL/GenBank/DDBJ databases">
        <title>Genome sequence of Rhodovastum atsumiense, a diverse member of the Acetobacteraceae family of non-sulfur purple photosynthetic bacteria.</title>
        <authorList>
            <person name="Meyer T."/>
            <person name="Kyndt J."/>
        </authorList>
    </citation>
    <scope>NUCLEOTIDE SEQUENCE [LARGE SCALE GENOMIC DNA]</scope>
    <source>
        <strain evidence="5 6">DSM 21279</strain>
    </source>
</reference>
<dbReference type="PROSITE" id="PS00519">
    <property type="entry name" value="HTH_ASNC_1"/>
    <property type="match status" value="1"/>
</dbReference>
<dbReference type="InterPro" id="IPR011991">
    <property type="entry name" value="ArsR-like_HTH"/>
</dbReference>
<dbReference type="GO" id="GO:0043565">
    <property type="term" value="F:sequence-specific DNA binding"/>
    <property type="evidence" value="ECO:0007669"/>
    <property type="project" value="InterPro"/>
</dbReference>
<dbReference type="AlphaFoldDB" id="A0A5M6ILZ6"/>
<dbReference type="GO" id="GO:0043200">
    <property type="term" value="P:response to amino acid"/>
    <property type="evidence" value="ECO:0007669"/>
    <property type="project" value="TreeGrafter"/>
</dbReference>
<keyword evidence="2" id="KW-0238">DNA-binding</keyword>
<dbReference type="OrthoDB" id="9813313at2"/>
<dbReference type="Proteomes" id="UP000325255">
    <property type="component" value="Unassembled WGS sequence"/>
</dbReference>
<dbReference type="RefSeq" id="WP_150044103.1">
    <property type="nucleotide sequence ID" value="NZ_OW485601.1"/>
</dbReference>
<dbReference type="InterPro" id="IPR011008">
    <property type="entry name" value="Dimeric_a/b-barrel"/>
</dbReference>
<evidence type="ECO:0000256" key="2">
    <source>
        <dbReference type="ARBA" id="ARBA00023125"/>
    </source>
</evidence>
<organism evidence="5 6">
    <name type="scientific">Rhodovastum atsumiense</name>
    <dbReference type="NCBI Taxonomy" id="504468"/>
    <lineage>
        <taxon>Bacteria</taxon>
        <taxon>Pseudomonadati</taxon>
        <taxon>Pseudomonadota</taxon>
        <taxon>Alphaproteobacteria</taxon>
        <taxon>Acetobacterales</taxon>
        <taxon>Acetobacteraceae</taxon>
        <taxon>Rhodovastum</taxon>
    </lineage>
</organism>
<dbReference type="GO" id="GO:0006355">
    <property type="term" value="P:regulation of DNA-templated transcription"/>
    <property type="evidence" value="ECO:0007669"/>
    <property type="project" value="UniProtKB-ARBA"/>
</dbReference>
<dbReference type="InterPro" id="IPR019887">
    <property type="entry name" value="Tscrpt_reg_AsnC/Lrp_C"/>
</dbReference>
<dbReference type="CDD" id="cd00090">
    <property type="entry name" value="HTH_ARSR"/>
    <property type="match status" value="1"/>
</dbReference>
<feature type="domain" description="HTH asnC-type" evidence="4">
    <location>
        <begin position="2"/>
        <end position="63"/>
    </location>
</feature>
<dbReference type="InterPro" id="IPR036388">
    <property type="entry name" value="WH-like_DNA-bd_sf"/>
</dbReference>
<evidence type="ECO:0000256" key="3">
    <source>
        <dbReference type="ARBA" id="ARBA00023163"/>
    </source>
</evidence>
<dbReference type="SMART" id="SM00344">
    <property type="entry name" value="HTH_ASNC"/>
    <property type="match status" value="1"/>
</dbReference>
<dbReference type="Pfam" id="PF01037">
    <property type="entry name" value="AsnC_trans_reg"/>
    <property type="match status" value="1"/>
</dbReference>